<accession>A0A0W8F237</accession>
<dbReference type="Gene3D" id="3.60.15.10">
    <property type="entry name" value="Ribonuclease Z/Hydroxyacylglutathione hydrolase-like"/>
    <property type="match status" value="1"/>
</dbReference>
<dbReference type="SUPFAM" id="SSF56281">
    <property type="entry name" value="Metallo-hydrolase/oxidoreductase"/>
    <property type="match status" value="1"/>
</dbReference>
<protein>
    <recommendedName>
        <fullName evidence="1">Metallo-beta-lactamase domain-containing protein</fullName>
    </recommendedName>
</protein>
<dbReference type="EMBL" id="LNQE01001604">
    <property type="protein sequence ID" value="KUG14924.1"/>
    <property type="molecule type" value="Genomic_DNA"/>
</dbReference>
<dbReference type="Pfam" id="PF00753">
    <property type="entry name" value="Lactamase_B"/>
    <property type="match status" value="1"/>
</dbReference>
<dbReference type="PANTHER" id="PTHR42951">
    <property type="entry name" value="METALLO-BETA-LACTAMASE DOMAIN-CONTAINING"/>
    <property type="match status" value="1"/>
</dbReference>
<reference evidence="2" key="1">
    <citation type="journal article" date="2015" name="Proc. Natl. Acad. Sci. U.S.A.">
        <title>Networks of energetic and metabolic interactions define dynamics in microbial communities.</title>
        <authorList>
            <person name="Embree M."/>
            <person name="Liu J.K."/>
            <person name="Al-Bassam M.M."/>
            <person name="Zengler K."/>
        </authorList>
    </citation>
    <scope>NUCLEOTIDE SEQUENCE</scope>
</reference>
<dbReference type="InterPro" id="IPR001279">
    <property type="entry name" value="Metallo-B-lactamas"/>
</dbReference>
<comment type="caution">
    <text evidence="2">The sequence shown here is derived from an EMBL/GenBank/DDBJ whole genome shotgun (WGS) entry which is preliminary data.</text>
</comment>
<organism evidence="2">
    <name type="scientific">hydrocarbon metagenome</name>
    <dbReference type="NCBI Taxonomy" id="938273"/>
    <lineage>
        <taxon>unclassified sequences</taxon>
        <taxon>metagenomes</taxon>
        <taxon>ecological metagenomes</taxon>
    </lineage>
</organism>
<dbReference type="AlphaFoldDB" id="A0A0W8F237"/>
<evidence type="ECO:0000259" key="1">
    <source>
        <dbReference type="SMART" id="SM00849"/>
    </source>
</evidence>
<dbReference type="PANTHER" id="PTHR42951:SF14">
    <property type="entry name" value="METALLO-BETA-LACTAMASE SUPERFAMILY PROTEIN"/>
    <property type="match status" value="1"/>
</dbReference>
<name>A0A0W8F237_9ZZZZ</name>
<dbReference type="InterPro" id="IPR050855">
    <property type="entry name" value="NDM-1-like"/>
</dbReference>
<sequence length="551" mass="60680">MRVSGIAWVHREAIGLHTSSKWEISPHPVMNRKERYRFTSHGYATLGDVMPKYSFIARVPNLPGALHNVARVVMHSGANINRVQFDQRIDPYIVFFEVTCPEGAYVTIEDGLAAMGYLQDTLQPLSILKVYIFLPNEPGALFSFLNHTTGCGANITYIDFDDRGRHPERLTVTISLEESAAVERLLDTLKSRYRIEILEYDTTGKSLDDTVFYIRFAQELRAIIGGSKDQFLFSFLADINHAVQELMNLGQDPKTVFASFLQTGRTLIATTGDGFFADIQRIPLTDEITLTCLQPPAGGNVYLIATPEGCTMIDTGYGIYARDIGALIRELVPGGRDAIRDLVITHADADHCGAGGEIGVPARMHPGTQEIIRVANRAYGSRSEASVLEEIYTTMINLFSRFNPPREVLLFPPRSGVVRSGFPVLDTLDIGGYRFEVLEGLGGHLHGQVYLFCEELGVLFTADTVINFPHLSPDRAAYNTLAVILVSSVNVDSEVARRERHLLLDLARCTTGQYPGGRTGCLVCCGHGPVSVPDEAGLVPWGEVTHYTPGS</sequence>
<proteinExistence type="predicted"/>
<dbReference type="SMART" id="SM00849">
    <property type="entry name" value="Lactamase_B"/>
    <property type="match status" value="1"/>
</dbReference>
<evidence type="ECO:0000313" key="2">
    <source>
        <dbReference type="EMBL" id="KUG14924.1"/>
    </source>
</evidence>
<dbReference type="InterPro" id="IPR036866">
    <property type="entry name" value="RibonucZ/Hydroxyglut_hydro"/>
</dbReference>
<feature type="domain" description="Metallo-beta-lactamase" evidence="1">
    <location>
        <begin position="298"/>
        <end position="517"/>
    </location>
</feature>
<gene>
    <name evidence="2" type="ORF">ASZ90_015422</name>
</gene>
<dbReference type="CDD" id="cd02116">
    <property type="entry name" value="ACT"/>
    <property type="match status" value="1"/>
</dbReference>